<keyword evidence="1" id="KW-0732">Signal</keyword>
<keyword evidence="3" id="KW-1185">Reference proteome</keyword>
<evidence type="ECO:0000313" key="2">
    <source>
        <dbReference type="EMBL" id="PYE84263.1"/>
    </source>
</evidence>
<accession>A0A318SRG3</accession>
<name>A0A318SRG3_9RHOB</name>
<feature type="chain" id="PRO_5016418318" evidence="1">
    <location>
        <begin position="28"/>
        <end position="176"/>
    </location>
</feature>
<feature type="signal peptide" evidence="1">
    <location>
        <begin position="1"/>
        <end position="27"/>
    </location>
</feature>
<dbReference type="OrthoDB" id="7863791at2"/>
<dbReference type="EMBL" id="QJTE01000002">
    <property type="protein sequence ID" value="PYE84263.1"/>
    <property type="molecule type" value="Genomic_DNA"/>
</dbReference>
<evidence type="ECO:0000256" key="1">
    <source>
        <dbReference type="SAM" id="SignalP"/>
    </source>
</evidence>
<proteinExistence type="predicted"/>
<dbReference type="Proteomes" id="UP000248311">
    <property type="component" value="Unassembled WGS sequence"/>
</dbReference>
<gene>
    <name evidence="2" type="ORF">DFP88_10258</name>
</gene>
<comment type="caution">
    <text evidence="2">The sequence shown here is derived from an EMBL/GenBank/DDBJ whole genome shotgun (WGS) entry which is preliminary data.</text>
</comment>
<protein>
    <submittedName>
        <fullName evidence="2">Uncharacterized protein</fullName>
    </submittedName>
</protein>
<dbReference type="AlphaFoldDB" id="A0A318SRG3"/>
<dbReference type="RefSeq" id="WP_110813376.1">
    <property type="nucleotide sequence ID" value="NZ_QJTE01000002.1"/>
</dbReference>
<evidence type="ECO:0000313" key="3">
    <source>
        <dbReference type="Proteomes" id="UP000248311"/>
    </source>
</evidence>
<organism evidence="2 3">
    <name type="scientific">Pseudoroseicyclus aestuarii</name>
    <dbReference type="NCBI Taxonomy" id="1795041"/>
    <lineage>
        <taxon>Bacteria</taxon>
        <taxon>Pseudomonadati</taxon>
        <taxon>Pseudomonadota</taxon>
        <taxon>Alphaproteobacteria</taxon>
        <taxon>Rhodobacterales</taxon>
        <taxon>Paracoccaceae</taxon>
        <taxon>Pseudoroseicyclus</taxon>
    </lineage>
</organism>
<sequence>MRLLGPMAPLCLVVVHLAAALAGPALAQTAASAEKPPYRDDRTSAASVVRSYYNAIDRDEFARAWAYWQQPPASTSFTSFADGYDGAASTRVVLGTDRTEGAAGSLYHRIPVVIAATSDAGDTGIFAGCFTLRLADPTIQEPPFQPLGITAATLMPVPDGAATTLRDALPKTCDDS</sequence>
<reference evidence="2 3" key="1">
    <citation type="submission" date="2018-06" db="EMBL/GenBank/DDBJ databases">
        <title>Genomic Encyclopedia of Type Strains, Phase III (KMG-III): the genomes of soil and plant-associated and newly described type strains.</title>
        <authorList>
            <person name="Whitman W."/>
        </authorList>
    </citation>
    <scope>NUCLEOTIDE SEQUENCE [LARGE SCALE GENOMIC DNA]</scope>
    <source>
        <strain evidence="2 3">CECT 9025</strain>
    </source>
</reference>